<dbReference type="STRING" id="1353009.A0A1Y2IPF0"/>
<gene>
    <name evidence="2" type="ORF">PYCCODRAFT_320343</name>
</gene>
<feature type="compositionally biased region" description="Acidic residues" evidence="1">
    <location>
        <begin position="213"/>
        <end position="230"/>
    </location>
</feature>
<feature type="compositionally biased region" description="Low complexity" evidence="1">
    <location>
        <begin position="309"/>
        <end position="338"/>
    </location>
</feature>
<feature type="compositionally biased region" description="Polar residues" evidence="1">
    <location>
        <begin position="569"/>
        <end position="578"/>
    </location>
</feature>
<proteinExistence type="predicted"/>
<feature type="compositionally biased region" description="Polar residues" evidence="1">
    <location>
        <begin position="1"/>
        <end position="25"/>
    </location>
</feature>
<feature type="region of interest" description="Disordered" evidence="1">
    <location>
        <begin position="569"/>
        <end position="598"/>
    </location>
</feature>
<feature type="compositionally biased region" description="Acidic residues" evidence="1">
    <location>
        <begin position="71"/>
        <end position="81"/>
    </location>
</feature>
<dbReference type="AlphaFoldDB" id="A0A1Y2IPF0"/>
<evidence type="ECO:0000313" key="3">
    <source>
        <dbReference type="Proteomes" id="UP000193067"/>
    </source>
</evidence>
<protein>
    <submittedName>
        <fullName evidence="2">Uncharacterized protein</fullName>
    </submittedName>
</protein>
<dbReference type="OrthoDB" id="2758748at2759"/>
<feature type="region of interest" description="Disordered" evidence="1">
    <location>
        <begin position="303"/>
        <end position="495"/>
    </location>
</feature>
<evidence type="ECO:0000256" key="1">
    <source>
        <dbReference type="SAM" id="MobiDB-lite"/>
    </source>
</evidence>
<accession>A0A1Y2IPF0</accession>
<name>A0A1Y2IPF0_TRAC3</name>
<feature type="compositionally biased region" description="Basic and acidic residues" evidence="1">
    <location>
        <begin position="145"/>
        <end position="155"/>
    </location>
</feature>
<feature type="compositionally biased region" description="Low complexity" evidence="1">
    <location>
        <begin position="404"/>
        <end position="425"/>
    </location>
</feature>
<feature type="region of interest" description="Disordered" evidence="1">
    <location>
        <begin position="145"/>
        <end position="286"/>
    </location>
</feature>
<feature type="compositionally biased region" description="Low complexity" evidence="1">
    <location>
        <begin position="461"/>
        <end position="495"/>
    </location>
</feature>
<sequence>MSLLRSQKTWNLQPSPDAQSSSPNVPASLVQLTSPSTTALLTPTTAMRNSPGHSQVTLSRQQPSLRGPSPDQDERDMDEPESPLVEPLTPLSPPGSPSPSRHVHYRSSVSTVSDLVEELSLEPYQRWSADRRLGLTLEERVQREFERRNTTEAREAFGIVSRSPLMQAESSSSMPSTPPSSPGPTAQARRCSHCGSVRPLECGDTQTINEHSSDDERDLEDNPDEDEDDFSAARRSSPLPFARGRGAGRSPYLHPAPKMHARGRFHSHSPEPGSPASPLSPSVSFSKMPSAWASTVTLSLANALGPHKGSSGSSSASSSGQASTSASGASASGSSGSGLKRKESFGVKKLFGSLKGKERERESKQREREYAALPPPSASVSSSDSSTESVDGWEVVSGGDSDGGHSSSSASTTPSSPSTYPSPSRSTHEAGPSSPTTESARAAAFLNRPVRHRPPPLPLDSPASTPSSPHPLSSPASPALTHAAAPSPVSASARPYLPAKSPLRLIASANHLRQAHAPVLSSLVSRLMAESPKTLRGSPSVVWKPAPASAAAQASPVQRSPLWQGMYQQPVSAVSQTRAPPPHPPHPQFQSQRLSQPPRVRVMLPFTRPSFLI</sequence>
<feature type="compositionally biased region" description="Low complexity" evidence="1">
    <location>
        <begin position="378"/>
        <end position="389"/>
    </location>
</feature>
<dbReference type="EMBL" id="KZ084104">
    <property type="protein sequence ID" value="OSD02553.1"/>
    <property type="molecule type" value="Genomic_DNA"/>
</dbReference>
<organism evidence="2 3">
    <name type="scientific">Trametes coccinea (strain BRFM310)</name>
    <name type="common">Pycnoporus coccineus</name>
    <dbReference type="NCBI Taxonomy" id="1353009"/>
    <lineage>
        <taxon>Eukaryota</taxon>
        <taxon>Fungi</taxon>
        <taxon>Dikarya</taxon>
        <taxon>Basidiomycota</taxon>
        <taxon>Agaricomycotina</taxon>
        <taxon>Agaricomycetes</taxon>
        <taxon>Polyporales</taxon>
        <taxon>Polyporaceae</taxon>
        <taxon>Trametes</taxon>
    </lineage>
</organism>
<evidence type="ECO:0000313" key="2">
    <source>
        <dbReference type="EMBL" id="OSD02553.1"/>
    </source>
</evidence>
<reference evidence="2 3" key="1">
    <citation type="journal article" date="2015" name="Biotechnol. Biofuels">
        <title>Enhanced degradation of softwood versus hardwood by the white-rot fungus Pycnoporus coccineus.</title>
        <authorList>
            <person name="Couturier M."/>
            <person name="Navarro D."/>
            <person name="Chevret D."/>
            <person name="Henrissat B."/>
            <person name="Piumi F."/>
            <person name="Ruiz-Duenas F.J."/>
            <person name="Martinez A.T."/>
            <person name="Grigoriev I.V."/>
            <person name="Riley R."/>
            <person name="Lipzen A."/>
            <person name="Berrin J.G."/>
            <person name="Master E.R."/>
            <person name="Rosso M.N."/>
        </authorList>
    </citation>
    <scope>NUCLEOTIDE SEQUENCE [LARGE SCALE GENOMIC DNA]</scope>
    <source>
        <strain evidence="2 3">BRFM310</strain>
    </source>
</reference>
<feature type="region of interest" description="Disordered" evidence="1">
    <location>
        <begin position="1"/>
        <end position="105"/>
    </location>
</feature>
<keyword evidence="3" id="KW-1185">Reference proteome</keyword>
<feature type="compositionally biased region" description="Basic residues" evidence="1">
    <location>
        <begin position="257"/>
        <end position="267"/>
    </location>
</feature>
<feature type="compositionally biased region" description="Low complexity" evidence="1">
    <location>
        <begin position="33"/>
        <end position="46"/>
    </location>
</feature>
<dbReference type="Proteomes" id="UP000193067">
    <property type="component" value="Unassembled WGS sequence"/>
</dbReference>
<feature type="compositionally biased region" description="Basic and acidic residues" evidence="1">
    <location>
        <begin position="355"/>
        <end position="370"/>
    </location>
</feature>
<feature type="compositionally biased region" description="Polar residues" evidence="1">
    <location>
        <begin position="47"/>
        <end position="64"/>
    </location>
</feature>
<feature type="compositionally biased region" description="Polar residues" evidence="1">
    <location>
        <begin position="277"/>
        <end position="286"/>
    </location>
</feature>